<organism evidence="1">
    <name type="scientific">Anguilla anguilla</name>
    <name type="common">European freshwater eel</name>
    <name type="synonym">Muraena anguilla</name>
    <dbReference type="NCBI Taxonomy" id="7936"/>
    <lineage>
        <taxon>Eukaryota</taxon>
        <taxon>Metazoa</taxon>
        <taxon>Chordata</taxon>
        <taxon>Craniata</taxon>
        <taxon>Vertebrata</taxon>
        <taxon>Euteleostomi</taxon>
        <taxon>Actinopterygii</taxon>
        <taxon>Neopterygii</taxon>
        <taxon>Teleostei</taxon>
        <taxon>Anguilliformes</taxon>
        <taxon>Anguillidae</taxon>
        <taxon>Anguilla</taxon>
    </lineage>
</organism>
<dbReference type="AlphaFoldDB" id="A0A0E9TNH2"/>
<accession>A0A0E9TNH2</accession>
<dbReference type="EMBL" id="GBXM01054314">
    <property type="protein sequence ID" value="JAH54263.1"/>
    <property type="molecule type" value="Transcribed_RNA"/>
</dbReference>
<reference evidence="1" key="2">
    <citation type="journal article" date="2015" name="Fish Shellfish Immunol.">
        <title>Early steps in the European eel (Anguilla anguilla)-Vibrio vulnificus interaction in the gills: Role of the RtxA13 toxin.</title>
        <authorList>
            <person name="Callol A."/>
            <person name="Pajuelo D."/>
            <person name="Ebbesson L."/>
            <person name="Teles M."/>
            <person name="MacKenzie S."/>
            <person name="Amaro C."/>
        </authorList>
    </citation>
    <scope>NUCLEOTIDE SEQUENCE</scope>
</reference>
<evidence type="ECO:0000313" key="1">
    <source>
        <dbReference type="EMBL" id="JAH54263.1"/>
    </source>
</evidence>
<protein>
    <submittedName>
        <fullName evidence="1">Uncharacterized protein</fullName>
    </submittedName>
</protein>
<sequence length="34" mass="4098">MEEDGQQAFLLPTTTLAFHKHCQHWQKNFRDMHA</sequence>
<reference evidence="1" key="1">
    <citation type="submission" date="2014-11" db="EMBL/GenBank/DDBJ databases">
        <authorList>
            <person name="Amaro Gonzalez C."/>
        </authorList>
    </citation>
    <scope>NUCLEOTIDE SEQUENCE</scope>
</reference>
<name>A0A0E9TNH2_ANGAN</name>
<proteinExistence type="predicted"/>